<keyword evidence="2" id="KW-1185">Reference proteome</keyword>
<reference evidence="1 2" key="1">
    <citation type="submission" date="2021-04" db="EMBL/GenBank/DDBJ databases">
        <authorList>
            <person name="Ivanova A."/>
        </authorList>
    </citation>
    <scope>NUCLEOTIDE SEQUENCE [LARGE SCALE GENOMIC DNA]</scope>
    <source>
        <strain evidence="1 2">G18</strain>
    </source>
</reference>
<dbReference type="Gene3D" id="3.80.10.10">
    <property type="entry name" value="Ribonuclease Inhibitor"/>
    <property type="match status" value="1"/>
</dbReference>
<dbReference type="Proteomes" id="UP000676565">
    <property type="component" value="Unassembled WGS sequence"/>
</dbReference>
<dbReference type="InterPro" id="IPR032675">
    <property type="entry name" value="LRR_dom_sf"/>
</dbReference>
<evidence type="ECO:0000313" key="2">
    <source>
        <dbReference type="Proteomes" id="UP000676565"/>
    </source>
</evidence>
<dbReference type="SUPFAM" id="SSF52047">
    <property type="entry name" value="RNI-like"/>
    <property type="match status" value="1"/>
</dbReference>
<proteinExistence type="predicted"/>
<name>A0ABS5BJT6_9BACT</name>
<organism evidence="1 2">
    <name type="scientific">Gemmata palustris</name>
    <dbReference type="NCBI Taxonomy" id="2822762"/>
    <lineage>
        <taxon>Bacteria</taxon>
        <taxon>Pseudomonadati</taxon>
        <taxon>Planctomycetota</taxon>
        <taxon>Planctomycetia</taxon>
        <taxon>Gemmatales</taxon>
        <taxon>Gemmataceae</taxon>
        <taxon>Gemmata</taxon>
    </lineage>
</organism>
<evidence type="ECO:0000313" key="1">
    <source>
        <dbReference type="EMBL" id="MBP3953971.1"/>
    </source>
</evidence>
<dbReference type="NCBIfam" id="TIGR02996">
    <property type="entry name" value="rpt_mate_G_obs"/>
    <property type="match status" value="1"/>
</dbReference>
<sequence length="275" mass="29916">MSAPIPDEQAALLAAIVAEPDEDTPRLVYADWLQENGDGGQAQFIRASIKLSLMSEGAEGWKELRARLLGLEGARGEAWIKKVGLKVAPLSWECAGFERGLLTKAAYRNVEDFVAEGRVLFARLPVCKLTISPEYFLLDGIQKLTAMPELARLCSLCFNGSHRVCLSLDDWEALIHSPHLSGLREFSATAIALEDEHLLALANCSNLTALTILDLSGNRMTTSDGQLAILRSPHLTGVKKLSLANGDTPENRELINLVVARFGSDAPLRKSVADQ</sequence>
<dbReference type="EMBL" id="JAGKQQ010000001">
    <property type="protein sequence ID" value="MBP3953971.1"/>
    <property type="molecule type" value="Genomic_DNA"/>
</dbReference>
<gene>
    <name evidence="1" type="ORF">J8F10_01475</name>
</gene>
<dbReference type="InterPro" id="IPR014338">
    <property type="entry name" value="CHP02996_rpt-companion-dom"/>
</dbReference>
<dbReference type="RefSeq" id="WP_210651998.1">
    <property type="nucleotide sequence ID" value="NZ_JAGKQQ010000001.1"/>
</dbReference>
<comment type="caution">
    <text evidence="1">The sequence shown here is derived from an EMBL/GenBank/DDBJ whole genome shotgun (WGS) entry which is preliminary data.</text>
</comment>
<accession>A0ABS5BJT6</accession>
<protein>
    <submittedName>
        <fullName evidence="1">TIGR02996 domain-containing protein</fullName>
    </submittedName>
</protein>